<dbReference type="Proteomes" id="UP000250140">
    <property type="component" value="Unassembled WGS sequence"/>
</dbReference>
<name>A0A8E2JLV6_9PEZI</name>
<organism evidence="3 4">
    <name type="scientific">Glonium stellatum</name>
    <dbReference type="NCBI Taxonomy" id="574774"/>
    <lineage>
        <taxon>Eukaryota</taxon>
        <taxon>Fungi</taxon>
        <taxon>Dikarya</taxon>
        <taxon>Ascomycota</taxon>
        <taxon>Pezizomycotina</taxon>
        <taxon>Dothideomycetes</taxon>
        <taxon>Pleosporomycetidae</taxon>
        <taxon>Gloniales</taxon>
        <taxon>Gloniaceae</taxon>
        <taxon>Glonium</taxon>
    </lineage>
</organism>
<dbReference type="InterPro" id="IPR058257">
    <property type="entry name" value="CorA-like_dom"/>
</dbReference>
<feature type="transmembrane region" description="Helical" evidence="1">
    <location>
        <begin position="314"/>
        <end position="337"/>
    </location>
</feature>
<reference evidence="3 4" key="1">
    <citation type="journal article" date="2016" name="Nat. Commun.">
        <title>Ectomycorrhizal ecology is imprinted in the genome of the dominant symbiotic fungus Cenococcum geophilum.</title>
        <authorList>
            <consortium name="DOE Joint Genome Institute"/>
            <person name="Peter M."/>
            <person name="Kohler A."/>
            <person name="Ohm R.A."/>
            <person name="Kuo A."/>
            <person name="Krutzmann J."/>
            <person name="Morin E."/>
            <person name="Arend M."/>
            <person name="Barry K.W."/>
            <person name="Binder M."/>
            <person name="Choi C."/>
            <person name="Clum A."/>
            <person name="Copeland A."/>
            <person name="Grisel N."/>
            <person name="Haridas S."/>
            <person name="Kipfer T."/>
            <person name="LaButti K."/>
            <person name="Lindquist E."/>
            <person name="Lipzen A."/>
            <person name="Maire R."/>
            <person name="Meier B."/>
            <person name="Mihaltcheva S."/>
            <person name="Molinier V."/>
            <person name="Murat C."/>
            <person name="Poggeler S."/>
            <person name="Quandt C.A."/>
            <person name="Sperisen C."/>
            <person name="Tritt A."/>
            <person name="Tisserant E."/>
            <person name="Crous P.W."/>
            <person name="Henrissat B."/>
            <person name="Nehls U."/>
            <person name="Egli S."/>
            <person name="Spatafora J.W."/>
            <person name="Grigoriev I.V."/>
            <person name="Martin F.M."/>
        </authorList>
    </citation>
    <scope>NUCLEOTIDE SEQUENCE [LARGE SCALE GENOMIC DNA]</scope>
    <source>
        <strain evidence="3 4">CBS 207.34</strain>
    </source>
</reference>
<keyword evidence="4" id="KW-1185">Reference proteome</keyword>
<feature type="domain" description="CorA-like transporter" evidence="2">
    <location>
        <begin position="5"/>
        <end position="141"/>
    </location>
</feature>
<accession>A0A8E2JLV6</accession>
<dbReference type="AlphaFoldDB" id="A0A8E2JLV6"/>
<proteinExistence type="predicted"/>
<protein>
    <recommendedName>
        <fullName evidence="2">CorA-like transporter domain-containing protein</fullName>
    </recommendedName>
</protein>
<evidence type="ECO:0000313" key="3">
    <source>
        <dbReference type="EMBL" id="OCL02180.1"/>
    </source>
</evidence>
<dbReference type="Gene3D" id="1.20.58.340">
    <property type="entry name" value="Magnesium transport protein CorA, transmembrane region"/>
    <property type="match status" value="1"/>
</dbReference>
<evidence type="ECO:0000256" key="1">
    <source>
        <dbReference type="SAM" id="Phobius"/>
    </source>
</evidence>
<dbReference type="Pfam" id="PF26616">
    <property type="entry name" value="CorA-like"/>
    <property type="match status" value="1"/>
</dbReference>
<evidence type="ECO:0000259" key="2">
    <source>
        <dbReference type="Pfam" id="PF26616"/>
    </source>
</evidence>
<keyword evidence="1" id="KW-0472">Membrane</keyword>
<sequence>MRQPLIYYRVHPRFLDILFAFGNKPRNAEAGLGSMTVAQLSGGVYEMQYILSYVEQVHRHDVDKWTMRQVGIYHRYSSAEDKSLWIILYNQPNSVAQKRLEIMIEKHSGFGHIHLTILSTYFENWRWYLNTLGNDLEAIADIALTLDFTKLEHYTHGSALLPRLQHLQDKVLQVSARLKATKATLSTLKEVNGSSFASSSDKHGMESFGSEIKIYETQVTGHLTSLELMQKRSQETLTMLGVALNLRIQATALGINNNMLNLAQDTVDDSATVRVITIVTLVYLPASFAASLLGTNLFVFQTMEGSSFQVSGKFWVFFVIAIPLTVLTVGGWFIYTCKRRNPKRNRRGLEASDLV</sequence>
<evidence type="ECO:0000313" key="4">
    <source>
        <dbReference type="Proteomes" id="UP000250140"/>
    </source>
</evidence>
<dbReference type="OrthoDB" id="5396681at2759"/>
<feature type="transmembrane region" description="Helical" evidence="1">
    <location>
        <begin position="275"/>
        <end position="294"/>
    </location>
</feature>
<dbReference type="EMBL" id="KV750990">
    <property type="protein sequence ID" value="OCL02180.1"/>
    <property type="molecule type" value="Genomic_DNA"/>
</dbReference>
<keyword evidence="1" id="KW-1133">Transmembrane helix</keyword>
<gene>
    <name evidence="3" type="ORF">AOQ84DRAFT_443530</name>
</gene>
<keyword evidence="1" id="KW-0812">Transmembrane</keyword>